<dbReference type="OrthoDB" id="9813718at2"/>
<dbReference type="Proteomes" id="UP000185739">
    <property type="component" value="Chromosome"/>
</dbReference>
<proteinExistence type="predicted"/>
<keyword evidence="2" id="KW-1185">Reference proteome</keyword>
<dbReference type="RefSeq" id="WP_075148877.1">
    <property type="nucleotide sequence ID" value="NZ_CP018839.1"/>
</dbReference>
<reference evidence="1 2" key="1">
    <citation type="submission" date="2016-12" db="EMBL/GenBank/DDBJ databases">
        <title>Complete genome sequence of Thauera chlorobenzoica, a Betaproteobacterium degrading haloaromatics anaerobically to CO2 and halides.</title>
        <authorList>
            <person name="Goris T."/>
            <person name="Mergelsberg M."/>
            <person name="Boll M."/>
        </authorList>
    </citation>
    <scope>NUCLEOTIDE SEQUENCE [LARGE SCALE GENOMIC DNA]</scope>
    <source>
        <strain evidence="1 2">3CB1</strain>
    </source>
</reference>
<protein>
    <submittedName>
        <fullName evidence="1">MgtC family</fullName>
    </submittedName>
</protein>
<dbReference type="InterPro" id="IPR025105">
    <property type="entry name" value="DUF4010"/>
</dbReference>
<name>A0A1H5XE38_9RHOO</name>
<dbReference type="AlphaFoldDB" id="A0A1H5XE38"/>
<dbReference type="STRING" id="96773.Tchl_2700"/>
<dbReference type="InterPro" id="IPR049177">
    <property type="entry name" value="MgtC_SapB_SrpB_YhiD_N"/>
</dbReference>
<sequence length="428" mass="44598">MPHDLPLDIPLDAGQIEAFLIATGIGLLIGLERERVPSARAGLRTFALVGMFGALTAMLGQQLNSFAPFVAGLLIVALMIITAYLRHPDPSDPGTTSVAALVVCYCFGAATWFGHAQLAVMLAVATTVLLYFKAQLRGIASRLDGRDWISILQFGVLSLVILPILPNEEFGPYGALNPHQIWWMVVLISGVGLAGYAALQLVGVRYGSVFVGIFGGLASSTATTMVYARQANESPALTATAALVIVVANLVMVLRVGVIAAVVAPGVVRSLLPVVLPGLVFGVLGAVWHWRRLLERGEAVLPATNNPTELRTALGFGALYALVLLCAAWLSDFAGNRGLYVLALVSGLTDVDAITLSSLRLFSLERLELVPTVIAIGIAMIGNLGFKLGMAVAIGGRALGQKAAAGMGAVALGLGSGMVWVGLRGAAL</sequence>
<dbReference type="Pfam" id="PF13194">
    <property type="entry name" value="DUF4010"/>
    <property type="match status" value="1"/>
</dbReference>
<gene>
    <name evidence="1" type="ORF">Tchl_2700</name>
</gene>
<dbReference type="EMBL" id="CP018839">
    <property type="protein sequence ID" value="APR05526.1"/>
    <property type="molecule type" value="Genomic_DNA"/>
</dbReference>
<dbReference type="PANTHER" id="PTHR39084:SF1">
    <property type="entry name" value="DUF4010 DOMAIN-CONTAINING PROTEIN"/>
    <property type="match status" value="1"/>
</dbReference>
<organism evidence="1 2">
    <name type="scientific">Thauera chlorobenzoica</name>
    <dbReference type="NCBI Taxonomy" id="96773"/>
    <lineage>
        <taxon>Bacteria</taxon>
        <taxon>Pseudomonadati</taxon>
        <taxon>Pseudomonadota</taxon>
        <taxon>Betaproteobacteria</taxon>
        <taxon>Rhodocyclales</taxon>
        <taxon>Zoogloeaceae</taxon>
        <taxon>Thauera</taxon>
    </lineage>
</organism>
<dbReference type="PANTHER" id="PTHR39084">
    <property type="entry name" value="MEMBRANE PROTEIN-RELATED"/>
    <property type="match status" value="1"/>
</dbReference>
<evidence type="ECO:0000313" key="2">
    <source>
        <dbReference type="Proteomes" id="UP000185739"/>
    </source>
</evidence>
<accession>A0A1H5XE38</accession>
<dbReference type="Pfam" id="PF02308">
    <property type="entry name" value="MgtC"/>
    <property type="match status" value="1"/>
</dbReference>
<evidence type="ECO:0000313" key="1">
    <source>
        <dbReference type="EMBL" id="APR05526.1"/>
    </source>
</evidence>
<dbReference type="KEGG" id="tcl:Tchl_2700"/>